<evidence type="ECO:0000256" key="4">
    <source>
        <dbReference type="ARBA" id="ARBA00023136"/>
    </source>
</evidence>
<keyword evidence="2 6" id="KW-0812">Transmembrane</keyword>
<reference evidence="7 8" key="1">
    <citation type="submission" date="2019-04" db="EMBL/GenBank/DDBJ databases">
        <title>Comparative genomics and transcriptomics to analyze fruiting body development in filamentous ascomycetes.</title>
        <authorList>
            <consortium name="DOE Joint Genome Institute"/>
            <person name="Lutkenhaus R."/>
            <person name="Traeger S."/>
            <person name="Breuer J."/>
            <person name="Kuo A."/>
            <person name="Lipzen A."/>
            <person name="Pangilinan J."/>
            <person name="Dilworth D."/>
            <person name="Sandor L."/>
            <person name="Poggeler S."/>
            <person name="Barry K."/>
            <person name="Grigoriev I.V."/>
            <person name="Nowrousian M."/>
        </authorList>
    </citation>
    <scope>NUCLEOTIDE SEQUENCE [LARGE SCALE GENOMIC DNA]</scope>
    <source>
        <strain evidence="7 8">CBS 389.68</strain>
    </source>
</reference>
<feature type="transmembrane region" description="Helical" evidence="6">
    <location>
        <begin position="493"/>
        <end position="514"/>
    </location>
</feature>
<gene>
    <name evidence="7" type="ORF">EX30DRAFT_267448</name>
</gene>
<name>A0A4S2MX62_9PEZI</name>
<comment type="subcellular location">
    <subcellularLocation>
        <location evidence="1">Membrane</location>
        <topology evidence="1">Multi-pass membrane protein</topology>
    </subcellularLocation>
</comment>
<evidence type="ECO:0000256" key="2">
    <source>
        <dbReference type="ARBA" id="ARBA00022692"/>
    </source>
</evidence>
<accession>A0A4S2MX62</accession>
<keyword evidence="3 6" id="KW-1133">Transmembrane helix</keyword>
<dbReference type="Gene3D" id="1.20.58.340">
    <property type="entry name" value="Magnesium transport protein CorA, transmembrane region"/>
    <property type="match status" value="1"/>
</dbReference>
<evidence type="ECO:0000256" key="6">
    <source>
        <dbReference type="SAM" id="Phobius"/>
    </source>
</evidence>
<feature type="region of interest" description="Disordered" evidence="5">
    <location>
        <begin position="702"/>
        <end position="732"/>
    </location>
</feature>
<dbReference type="OrthoDB" id="194358at2759"/>
<dbReference type="STRING" id="341454.A0A4S2MX62"/>
<dbReference type="InterPro" id="IPR002523">
    <property type="entry name" value="MgTranspt_CorA/ZnTranspt_ZntB"/>
</dbReference>
<dbReference type="InParanoid" id="A0A4S2MX62"/>
<dbReference type="GO" id="GO:0016020">
    <property type="term" value="C:membrane"/>
    <property type="evidence" value="ECO:0007669"/>
    <property type="project" value="UniProtKB-SubCell"/>
</dbReference>
<sequence length="732" mass="84311">MDYINPLSRISTASTVETRATTETNRGAPSGYPPRRSYARKAREPKAPELKWHKEYTTEGFKRGRCLVIDYIYKSDDNSIPIRRVAATEYSDLESLQSIYRSGRPESVALRVFHLQNWPEACQFISRKFRLYDTGDVFPEKGGFDEWIKNRNARRRGGKPLLKAQTFRVTVDPWRQISRCAFGLDYMKKYRCRHEGDFDSENPAMVTGLMGYDQSDNAAHIHNVYAQRISMYFQYHQEGPLSFPQAQVRTHNYRSHDHPGRYDNGNTIIIMDSSETHSIKDTLIPARGEYESRWRRLMFKPQPQNGHSDFEPIDTIENDVGDFMRIIAHDVFSAICQCWEDLLDAGWEHVSILEDKIYEQPADESRAPELWKNQAKWLIWEKLMYYHIDSVNEMRKYLPDLDGDNSDAGQWLSGIPDWLSRLSSLIDDDLTKRTSNLSELMYKSVSVRDSRESLRLGASMWRLSWITFVFLPANCLLAAFGMNVRQLESMPDISWLFIWAVPFFFVVLVMWYGLKYWFAESRDGVPSRRGIYESLFSELSEMRPEIWTRQGPRDYVVPATTGSSWKWSLMVWWTKDLGNDNGPRNTTPSHPVGLWTRFQHTLLRRWTKQLKLESRSLSKAGANMDSAHGGLLPTAIKATVDPAVVVGTGRTWRSMSEDWAMQNEVCEVASRGLAGVSEEKQESGVMVEEESDESKLRQMFEASAADNGGVNPAANDPGNQTLPLIQRTEHEA</sequence>
<evidence type="ECO:0000313" key="7">
    <source>
        <dbReference type="EMBL" id="TGZ81156.1"/>
    </source>
</evidence>
<evidence type="ECO:0000313" key="8">
    <source>
        <dbReference type="Proteomes" id="UP000298138"/>
    </source>
</evidence>
<dbReference type="SUPFAM" id="SSF144083">
    <property type="entry name" value="Magnesium transport protein CorA, transmembrane region"/>
    <property type="match status" value="1"/>
</dbReference>
<dbReference type="EMBL" id="ML220120">
    <property type="protein sequence ID" value="TGZ81156.1"/>
    <property type="molecule type" value="Genomic_DNA"/>
</dbReference>
<proteinExistence type="predicted"/>
<evidence type="ECO:0000256" key="1">
    <source>
        <dbReference type="ARBA" id="ARBA00004141"/>
    </source>
</evidence>
<evidence type="ECO:0000256" key="3">
    <source>
        <dbReference type="ARBA" id="ARBA00022989"/>
    </source>
</evidence>
<evidence type="ECO:0008006" key="9">
    <source>
        <dbReference type="Google" id="ProtNLM"/>
    </source>
</evidence>
<organism evidence="7 8">
    <name type="scientific">Ascodesmis nigricans</name>
    <dbReference type="NCBI Taxonomy" id="341454"/>
    <lineage>
        <taxon>Eukaryota</taxon>
        <taxon>Fungi</taxon>
        <taxon>Dikarya</taxon>
        <taxon>Ascomycota</taxon>
        <taxon>Pezizomycotina</taxon>
        <taxon>Pezizomycetes</taxon>
        <taxon>Pezizales</taxon>
        <taxon>Ascodesmidaceae</taxon>
        <taxon>Ascodesmis</taxon>
    </lineage>
</organism>
<evidence type="ECO:0000256" key="5">
    <source>
        <dbReference type="SAM" id="MobiDB-lite"/>
    </source>
</evidence>
<keyword evidence="4 6" id="KW-0472">Membrane</keyword>
<dbReference type="GO" id="GO:0046873">
    <property type="term" value="F:metal ion transmembrane transporter activity"/>
    <property type="evidence" value="ECO:0007669"/>
    <property type="project" value="InterPro"/>
</dbReference>
<feature type="transmembrane region" description="Helical" evidence="6">
    <location>
        <begin position="460"/>
        <end position="481"/>
    </location>
</feature>
<feature type="compositionally biased region" description="Polar residues" evidence="5">
    <location>
        <begin position="14"/>
        <end position="27"/>
    </location>
</feature>
<feature type="region of interest" description="Disordered" evidence="5">
    <location>
        <begin position="14"/>
        <end position="44"/>
    </location>
</feature>
<dbReference type="AlphaFoldDB" id="A0A4S2MX62"/>
<dbReference type="Proteomes" id="UP000298138">
    <property type="component" value="Unassembled WGS sequence"/>
</dbReference>
<dbReference type="InterPro" id="IPR045863">
    <property type="entry name" value="CorA_TM1_TM2"/>
</dbReference>
<keyword evidence="8" id="KW-1185">Reference proteome</keyword>
<protein>
    <recommendedName>
        <fullName evidence="9">Cora-domain-containing protein</fullName>
    </recommendedName>
</protein>
<dbReference type="Pfam" id="PF01544">
    <property type="entry name" value="CorA"/>
    <property type="match status" value="1"/>
</dbReference>